<keyword evidence="1" id="KW-0812">Transmembrane</keyword>
<evidence type="ECO:0000256" key="1">
    <source>
        <dbReference type="SAM" id="Phobius"/>
    </source>
</evidence>
<feature type="transmembrane region" description="Helical" evidence="1">
    <location>
        <begin position="6"/>
        <end position="26"/>
    </location>
</feature>
<evidence type="ECO:0000313" key="2">
    <source>
        <dbReference type="EMBL" id="ASR75603.1"/>
    </source>
</evidence>
<keyword evidence="3" id="KW-1185">Reference proteome</keyword>
<accession>A0A222YVV5</accession>
<sequence>MWSVVAAVYLAIAGLSFIPYYLISAFGGMLSGSSNMKILALSILSAILWPVGVGAGLYSKLKG</sequence>
<keyword evidence="1" id="KW-0472">Membrane</keyword>
<dbReference type="Proteomes" id="UP000223009">
    <property type="component" value="Segment"/>
</dbReference>
<proteinExistence type="predicted"/>
<organism evidence="2 3">
    <name type="scientific">Streptomyces phage Mildred21</name>
    <dbReference type="NCBI Taxonomy" id="2023959"/>
    <lineage>
        <taxon>Viruses</taxon>
        <taxon>Duplodnaviria</taxon>
        <taxon>Heunggongvirae</taxon>
        <taxon>Uroviricota</taxon>
        <taxon>Caudoviricetes</taxon>
        <taxon>Stanwilliamsviridae</taxon>
        <taxon>Boydwoodruffvirinae</taxon>
        <taxon>Samistivirus</taxon>
        <taxon>Samistivirus mildred21</taxon>
    </lineage>
</organism>
<name>A0A222YVV5_9CAUD</name>
<gene>
    <name evidence="2" type="ORF">SEA_MILDRED21_246</name>
</gene>
<feature type="transmembrane region" description="Helical" evidence="1">
    <location>
        <begin position="38"/>
        <end position="58"/>
    </location>
</feature>
<keyword evidence="1" id="KW-1133">Transmembrane helix</keyword>
<protein>
    <submittedName>
        <fullName evidence="2">Uncharacterized protein</fullName>
    </submittedName>
</protein>
<reference evidence="2 3" key="1">
    <citation type="submission" date="2017-05" db="EMBL/GenBank/DDBJ databases">
        <authorList>
            <person name="Chapman J."/>
            <person name="Chang C."/>
            <person name="Suresh T."/>
            <person name="Shishido T.C."/>
            <person name="Bindert I."/>
            <person name="Shaffer C.D."/>
            <person name="Weston-Hafer K.A."/>
            <person name="Russell D.A."/>
            <person name="Pope W.H."/>
            <person name="Jacobs-Sera D."/>
            <person name="Hendrix R.W."/>
            <person name="Hatfull G.F."/>
        </authorList>
    </citation>
    <scope>NUCLEOTIDE SEQUENCE [LARGE SCALE GENOMIC DNA]</scope>
</reference>
<dbReference type="EMBL" id="MF155946">
    <property type="protein sequence ID" value="ASR75603.1"/>
    <property type="molecule type" value="Genomic_DNA"/>
</dbReference>
<evidence type="ECO:0000313" key="3">
    <source>
        <dbReference type="Proteomes" id="UP000223009"/>
    </source>
</evidence>